<dbReference type="Proteomes" id="UP000724584">
    <property type="component" value="Unassembled WGS sequence"/>
</dbReference>
<dbReference type="EMBL" id="JAGIZQ010000006">
    <property type="protein sequence ID" value="KAH6623922.1"/>
    <property type="molecule type" value="Genomic_DNA"/>
</dbReference>
<comment type="caution">
    <text evidence="1">The sequence shown here is derived from an EMBL/GenBank/DDBJ whole genome shotgun (WGS) entry which is preliminary data.</text>
</comment>
<reference evidence="1 2" key="1">
    <citation type="journal article" date="2021" name="Nat. Commun.">
        <title>Genetic determinants of endophytism in the Arabidopsis root mycobiome.</title>
        <authorList>
            <person name="Mesny F."/>
            <person name="Miyauchi S."/>
            <person name="Thiergart T."/>
            <person name="Pickel B."/>
            <person name="Atanasova L."/>
            <person name="Karlsson M."/>
            <person name="Huettel B."/>
            <person name="Barry K.W."/>
            <person name="Haridas S."/>
            <person name="Chen C."/>
            <person name="Bauer D."/>
            <person name="Andreopoulos W."/>
            <person name="Pangilinan J."/>
            <person name="LaButti K."/>
            <person name="Riley R."/>
            <person name="Lipzen A."/>
            <person name="Clum A."/>
            <person name="Drula E."/>
            <person name="Henrissat B."/>
            <person name="Kohler A."/>
            <person name="Grigoriev I.V."/>
            <person name="Martin F.M."/>
            <person name="Hacquard S."/>
        </authorList>
    </citation>
    <scope>NUCLEOTIDE SEQUENCE [LARGE SCALE GENOMIC DNA]</scope>
    <source>
        <strain evidence="1 2">MPI-SDFR-AT-0079</strain>
    </source>
</reference>
<gene>
    <name evidence="1" type="ORF">F5144DRAFT_606380</name>
</gene>
<evidence type="ECO:0000313" key="1">
    <source>
        <dbReference type="EMBL" id="KAH6623922.1"/>
    </source>
</evidence>
<evidence type="ECO:0000313" key="2">
    <source>
        <dbReference type="Proteomes" id="UP000724584"/>
    </source>
</evidence>
<organism evidence="1 2">
    <name type="scientific">Chaetomium tenue</name>
    <dbReference type="NCBI Taxonomy" id="1854479"/>
    <lineage>
        <taxon>Eukaryota</taxon>
        <taxon>Fungi</taxon>
        <taxon>Dikarya</taxon>
        <taxon>Ascomycota</taxon>
        <taxon>Pezizomycotina</taxon>
        <taxon>Sordariomycetes</taxon>
        <taxon>Sordariomycetidae</taxon>
        <taxon>Sordariales</taxon>
        <taxon>Chaetomiaceae</taxon>
        <taxon>Chaetomium</taxon>
    </lineage>
</organism>
<protein>
    <submittedName>
        <fullName evidence="1">Uncharacterized protein</fullName>
    </submittedName>
</protein>
<keyword evidence="2" id="KW-1185">Reference proteome</keyword>
<sequence>MYPIPEANGQPSHLDAGSYTNHARSSSRTSWDGVRVPLPASHSPPQSPPRSPRLRASHRPRPPSVVSLPDHALGRPIGLPDRWSYDRERMPSPPPAARGSRPGTPLSDWEPLEAAFSRPASTLIESRSSSRPPSILLSASTELGGHSHTASTPTLRLHPPPFGDSPQEQQQQPNHRHSYHLLTPEEMELLAHPPPLQRPMTASPQSPPHSPQHSPSPSPRHSPSHTPSPGDSTTTTTPTTTPKHPPNTTQQAQQPHPYNENDNDDNESEPSHKPSRCTNLCELTPGRQVCGQFGAWLVGMALPITFGAVTGCLLGFCR</sequence>
<accession>A0ACB7P068</accession>
<name>A0ACB7P068_9PEZI</name>
<proteinExistence type="predicted"/>